<proteinExistence type="predicted"/>
<name>A0AA38SG07_9ASTR</name>
<organism evidence="3 4">
    <name type="scientific">Centaurea solstitialis</name>
    <name type="common">yellow star-thistle</name>
    <dbReference type="NCBI Taxonomy" id="347529"/>
    <lineage>
        <taxon>Eukaryota</taxon>
        <taxon>Viridiplantae</taxon>
        <taxon>Streptophyta</taxon>
        <taxon>Embryophyta</taxon>
        <taxon>Tracheophyta</taxon>
        <taxon>Spermatophyta</taxon>
        <taxon>Magnoliopsida</taxon>
        <taxon>eudicotyledons</taxon>
        <taxon>Gunneridae</taxon>
        <taxon>Pentapetalae</taxon>
        <taxon>asterids</taxon>
        <taxon>campanulids</taxon>
        <taxon>Asterales</taxon>
        <taxon>Asteraceae</taxon>
        <taxon>Carduoideae</taxon>
        <taxon>Cardueae</taxon>
        <taxon>Centaureinae</taxon>
        <taxon>Centaurea</taxon>
    </lineage>
</organism>
<protein>
    <recommendedName>
        <fullName evidence="2">DUF8039 domain-containing protein</fullName>
    </recommendedName>
</protein>
<dbReference type="AlphaFoldDB" id="A0AA38SG07"/>
<comment type="caution">
    <text evidence="3">The sequence shown here is derived from an EMBL/GenBank/DDBJ whole genome shotgun (WGS) entry which is preliminary data.</text>
</comment>
<evidence type="ECO:0000313" key="3">
    <source>
        <dbReference type="EMBL" id="KAJ9541678.1"/>
    </source>
</evidence>
<gene>
    <name evidence="3" type="ORF">OSB04_028184</name>
</gene>
<reference evidence="3" key="1">
    <citation type="submission" date="2023-03" db="EMBL/GenBank/DDBJ databases">
        <title>Chromosome-scale reference genome and RAD-based genetic map of yellow starthistle (Centaurea solstitialis) reveal putative structural variation and QTLs associated with invader traits.</title>
        <authorList>
            <person name="Reatini B."/>
            <person name="Cang F.A."/>
            <person name="Jiang Q."/>
            <person name="Mckibben M.T.W."/>
            <person name="Barker M.S."/>
            <person name="Rieseberg L.H."/>
            <person name="Dlugosch K.M."/>
        </authorList>
    </citation>
    <scope>NUCLEOTIDE SEQUENCE</scope>
    <source>
        <strain evidence="3">CAN-66</strain>
        <tissue evidence="3">Leaf</tissue>
    </source>
</reference>
<feature type="compositionally biased region" description="Polar residues" evidence="1">
    <location>
        <begin position="44"/>
        <end position="61"/>
    </location>
</feature>
<feature type="region of interest" description="Disordered" evidence="1">
    <location>
        <begin position="43"/>
        <end position="89"/>
    </location>
</feature>
<evidence type="ECO:0000256" key="1">
    <source>
        <dbReference type="SAM" id="MobiDB-lite"/>
    </source>
</evidence>
<dbReference type="Pfam" id="PF26133">
    <property type="entry name" value="DUF8039"/>
    <property type="match status" value="1"/>
</dbReference>
<sequence length="226" mass="25001">MSAKIEMKDEESKQLSTTVKEQGLKFDALYSYLVSQGMALPSLPITNNNCKRPESLTSDVPSSHPMPPRQSTQVADTSSQHPSRSRQEPSNAIMSSHINSHESENIASQVLPTKDPMTCQLAYPSLRNIVACSRVYYSSETQIIHGFALKDDCYRVSINESVKSAYFLPIEAGEHKTMGDAIHSIVAWPKDLVILDKVSRLCNFIIVVNFSSHTLSTLVNSLNDVA</sequence>
<dbReference type="InterPro" id="IPR058352">
    <property type="entry name" value="DUF8039"/>
</dbReference>
<accession>A0AA38SG07</accession>
<feature type="domain" description="DUF8039" evidence="2">
    <location>
        <begin position="113"/>
        <end position="195"/>
    </location>
</feature>
<evidence type="ECO:0000259" key="2">
    <source>
        <dbReference type="Pfam" id="PF26133"/>
    </source>
</evidence>
<evidence type="ECO:0000313" key="4">
    <source>
        <dbReference type="Proteomes" id="UP001172457"/>
    </source>
</evidence>
<feature type="compositionally biased region" description="Polar residues" evidence="1">
    <location>
        <begin position="69"/>
        <end position="89"/>
    </location>
</feature>
<keyword evidence="4" id="KW-1185">Reference proteome</keyword>
<dbReference type="PANTHER" id="PTHR33018">
    <property type="entry name" value="OS10G0338966 PROTEIN-RELATED"/>
    <property type="match status" value="1"/>
</dbReference>
<dbReference type="Proteomes" id="UP001172457">
    <property type="component" value="Chromosome 7"/>
</dbReference>
<dbReference type="PANTHER" id="PTHR33018:SF34">
    <property type="entry name" value="OS02G0472350 PROTEIN"/>
    <property type="match status" value="1"/>
</dbReference>
<dbReference type="EMBL" id="JARYMX010000007">
    <property type="protein sequence ID" value="KAJ9541678.1"/>
    <property type="molecule type" value="Genomic_DNA"/>
</dbReference>